<dbReference type="Proteomes" id="UP000488295">
    <property type="component" value="Unassembled WGS sequence"/>
</dbReference>
<dbReference type="AlphaFoldDB" id="A0A9X4XA12"/>
<proteinExistence type="predicted"/>
<organism evidence="1 2">
    <name type="scientific">Lactobacillus johnsonii</name>
    <dbReference type="NCBI Taxonomy" id="33959"/>
    <lineage>
        <taxon>Bacteria</taxon>
        <taxon>Bacillati</taxon>
        <taxon>Bacillota</taxon>
        <taxon>Bacilli</taxon>
        <taxon>Lactobacillales</taxon>
        <taxon>Lactobacillaceae</taxon>
        <taxon>Lactobacillus</taxon>
    </lineage>
</organism>
<protein>
    <submittedName>
        <fullName evidence="1">Uncharacterized protein</fullName>
    </submittedName>
</protein>
<sequence length="69" mass="8156">MEVLNKVGFEWIKAEDWKEKHELDFRDEDLLAVIDLKDVSQLKELALEGKIYVDFENQIIVPTSYEVDD</sequence>
<name>A0A9X4XA12_LACJH</name>
<evidence type="ECO:0000313" key="2">
    <source>
        <dbReference type="Proteomes" id="UP000488295"/>
    </source>
</evidence>
<comment type="caution">
    <text evidence="1">The sequence shown here is derived from an EMBL/GenBank/DDBJ whole genome shotgun (WGS) entry which is preliminary data.</text>
</comment>
<reference evidence="1 2" key="1">
    <citation type="submission" date="2019-11" db="EMBL/GenBank/DDBJ databases">
        <title>Gastrointestinal microbiota of Peromyscus leucopus.</title>
        <authorList>
            <person name="Milovic A."/>
            <person name="Bassam K."/>
            <person name="Barbour A.G."/>
        </authorList>
    </citation>
    <scope>NUCLEOTIDE SEQUENCE [LARGE SCALE GENOMIC DNA]</scope>
    <source>
        <strain evidence="1 2">LL8</strain>
    </source>
</reference>
<gene>
    <name evidence="1" type="ORF">GJU95_09110</name>
</gene>
<evidence type="ECO:0000313" key="1">
    <source>
        <dbReference type="EMBL" id="MTE03917.1"/>
    </source>
</evidence>
<dbReference type="RefSeq" id="WP_155692953.1">
    <property type="nucleotide sequence ID" value="NZ_WKKC01000030.1"/>
</dbReference>
<dbReference type="EMBL" id="WKKC01000030">
    <property type="protein sequence ID" value="MTE03917.1"/>
    <property type="molecule type" value="Genomic_DNA"/>
</dbReference>
<accession>A0A9X4XA12</accession>